<dbReference type="SUPFAM" id="SSF81324">
    <property type="entry name" value="Voltage-gated potassium channels"/>
    <property type="match status" value="2"/>
</dbReference>
<sequence length="498" mass="52234">MHPLYHARNEIPHARHWAAVATMLAAGEKMQRTRSLRSLTGWLACLLCVAGLDAVDAAQRINGVLFRPTVMALSTPSSPGLPAPSPRLARSRASIPILSADGGSSRSASNVADKVDAASAATSTPVQSVPTSMTTMGIVSPLRTSTQSQLASSPASDVGTSVTSSEDVAYTPIAMEDLQDDVPQTLGFALVSAYLFGGVLFYSQALDWSLLDSLYFVIVTLTSVGYGDLVPADASVRLFTVGYILLGVGIIGTVLGELVSTMLNVDATPMGRIIRWLSGFGGQNETGDEKSEGTGGEEPPTDAASLLASGDARARLTSSLLAVSGMIGVGTVSFAKLEGLDLVDALYYSVVTVSTVGYGDFTPSTEAGKAFACVYALVGAILVARSLGSIAALPLEARRRAMQRSVLEQYGGELDAEELDDLVAATSALQVSEADGSCSKSAFTLAMLVRQDKVTEEDIAECLRTFEQLDVDGSGRLDQEDVELWVRKLRAEATSNTD</sequence>
<feature type="transmembrane region" description="Helical" evidence="9">
    <location>
        <begin position="316"/>
        <end position="335"/>
    </location>
</feature>
<feature type="transmembrane region" description="Helical" evidence="9">
    <location>
        <begin position="374"/>
        <end position="395"/>
    </location>
</feature>
<evidence type="ECO:0000256" key="2">
    <source>
        <dbReference type="ARBA" id="ARBA00022448"/>
    </source>
</evidence>
<dbReference type="GO" id="GO:0005737">
    <property type="term" value="C:cytoplasm"/>
    <property type="evidence" value="ECO:0007669"/>
    <property type="project" value="UniProtKB-ARBA"/>
</dbReference>
<protein>
    <recommendedName>
        <fullName evidence="10">EF-hand domain-containing protein</fullName>
    </recommendedName>
</protein>
<dbReference type="InterPro" id="IPR013099">
    <property type="entry name" value="K_chnl_dom"/>
</dbReference>
<feature type="transmembrane region" description="Helical" evidence="9">
    <location>
        <begin position="185"/>
        <end position="203"/>
    </location>
</feature>
<dbReference type="PRINTS" id="PR01333">
    <property type="entry name" value="2POREKCHANEL"/>
</dbReference>
<evidence type="ECO:0000256" key="6">
    <source>
        <dbReference type="ARBA" id="ARBA00023065"/>
    </source>
</evidence>
<feature type="transmembrane region" description="Helical" evidence="9">
    <location>
        <begin position="241"/>
        <end position="265"/>
    </location>
</feature>
<dbReference type="Gene3D" id="1.10.238.10">
    <property type="entry name" value="EF-hand"/>
    <property type="match status" value="1"/>
</dbReference>
<keyword evidence="2" id="KW-0813">Transport</keyword>
<organism evidence="11">
    <name type="scientific">Chrysotila carterae</name>
    <name type="common">Marine alga</name>
    <name type="synonym">Syracosphaera carterae</name>
    <dbReference type="NCBI Taxonomy" id="13221"/>
    <lineage>
        <taxon>Eukaryota</taxon>
        <taxon>Haptista</taxon>
        <taxon>Haptophyta</taxon>
        <taxon>Prymnesiophyceae</taxon>
        <taxon>Isochrysidales</taxon>
        <taxon>Isochrysidaceae</taxon>
        <taxon>Chrysotila</taxon>
    </lineage>
</organism>
<dbReference type="AlphaFoldDB" id="A0A7S4B6I4"/>
<gene>
    <name evidence="11" type="ORF">PCAR00345_LOCUS8452</name>
</gene>
<dbReference type="PANTHER" id="PTHR11003:SF291">
    <property type="entry name" value="IP11374P"/>
    <property type="match status" value="1"/>
</dbReference>
<keyword evidence="6" id="KW-0406">Ion transport</keyword>
<evidence type="ECO:0000256" key="7">
    <source>
        <dbReference type="ARBA" id="ARBA00023136"/>
    </source>
</evidence>
<dbReference type="GO" id="GO:0022841">
    <property type="term" value="F:potassium ion leak channel activity"/>
    <property type="evidence" value="ECO:0007669"/>
    <property type="project" value="TreeGrafter"/>
</dbReference>
<evidence type="ECO:0000313" key="11">
    <source>
        <dbReference type="EMBL" id="CAE0755864.1"/>
    </source>
</evidence>
<keyword evidence="8" id="KW-0407">Ion channel</keyword>
<evidence type="ECO:0000256" key="9">
    <source>
        <dbReference type="SAM" id="Phobius"/>
    </source>
</evidence>
<evidence type="ECO:0000259" key="10">
    <source>
        <dbReference type="PROSITE" id="PS50222"/>
    </source>
</evidence>
<keyword evidence="3 9" id="KW-0812">Transmembrane</keyword>
<dbReference type="InterPro" id="IPR003280">
    <property type="entry name" value="2pore_dom_K_chnl"/>
</dbReference>
<keyword evidence="7 9" id="KW-0472">Membrane</keyword>
<dbReference type="GO" id="GO:0005509">
    <property type="term" value="F:calcium ion binding"/>
    <property type="evidence" value="ECO:0007669"/>
    <property type="project" value="InterPro"/>
</dbReference>
<accession>A0A7S4B6I4</accession>
<dbReference type="Gene3D" id="1.10.287.70">
    <property type="match status" value="2"/>
</dbReference>
<dbReference type="GO" id="GO:0015271">
    <property type="term" value="F:outward rectifier potassium channel activity"/>
    <property type="evidence" value="ECO:0007669"/>
    <property type="project" value="TreeGrafter"/>
</dbReference>
<dbReference type="InterPro" id="IPR011992">
    <property type="entry name" value="EF-hand-dom_pair"/>
</dbReference>
<keyword evidence="4" id="KW-0106">Calcium</keyword>
<dbReference type="SUPFAM" id="SSF47473">
    <property type="entry name" value="EF-hand"/>
    <property type="match status" value="1"/>
</dbReference>
<evidence type="ECO:0000256" key="8">
    <source>
        <dbReference type="ARBA" id="ARBA00023303"/>
    </source>
</evidence>
<reference evidence="11" key="1">
    <citation type="submission" date="2021-01" db="EMBL/GenBank/DDBJ databases">
        <authorList>
            <person name="Corre E."/>
            <person name="Pelletier E."/>
            <person name="Niang G."/>
            <person name="Scheremetjew M."/>
            <person name="Finn R."/>
            <person name="Kale V."/>
            <person name="Holt S."/>
            <person name="Cochrane G."/>
            <person name="Meng A."/>
            <person name="Brown T."/>
            <person name="Cohen L."/>
        </authorList>
    </citation>
    <scope>NUCLEOTIDE SEQUENCE</scope>
    <source>
        <strain evidence="11">CCMP645</strain>
    </source>
</reference>
<keyword evidence="5 9" id="KW-1133">Transmembrane helix</keyword>
<evidence type="ECO:0000256" key="5">
    <source>
        <dbReference type="ARBA" id="ARBA00022989"/>
    </source>
</evidence>
<proteinExistence type="predicted"/>
<dbReference type="GO" id="GO:0005886">
    <property type="term" value="C:plasma membrane"/>
    <property type="evidence" value="ECO:0007669"/>
    <property type="project" value="TreeGrafter"/>
</dbReference>
<dbReference type="GO" id="GO:0030322">
    <property type="term" value="P:stabilization of membrane potential"/>
    <property type="evidence" value="ECO:0007669"/>
    <property type="project" value="TreeGrafter"/>
</dbReference>
<evidence type="ECO:0000256" key="3">
    <source>
        <dbReference type="ARBA" id="ARBA00022692"/>
    </source>
</evidence>
<evidence type="ECO:0000256" key="1">
    <source>
        <dbReference type="ARBA" id="ARBA00004141"/>
    </source>
</evidence>
<dbReference type="PROSITE" id="PS50222">
    <property type="entry name" value="EF_HAND_2"/>
    <property type="match status" value="1"/>
</dbReference>
<name>A0A7S4B6I4_CHRCT</name>
<dbReference type="Pfam" id="PF07885">
    <property type="entry name" value="Ion_trans_2"/>
    <property type="match status" value="2"/>
</dbReference>
<evidence type="ECO:0000256" key="4">
    <source>
        <dbReference type="ARBA" id="ARBA00022837"/>
    </source>
</evidence>
<comment type="subcellular location">
    <subcellularLocation>
        <location evidence="1">Membrane</location>
        <topology evidence="1">Multi-pass membrane protein</topology>
    </subcellularLocation>
</comment>
<dbReference type="EMBL" id="HBIZ01013886">
    <property type="protein sequence ID" value="CAE0755864.1"/>
    <property type="molecule type" value="Transcribed_RNA"/>
</dbReference>
<dbReference type="InterPro" id="IPR018247">
    <property type="entry name" value="EF_Hand_1_Ca_BS"/>
</dbReference>
<dbReference type="InterPro" id="IPR002048">
    <property type="entry name" value="EF_hand_dom"/>
</dbReference>
<dbReference type="PANTHER" id="PTHR11003">
    <property type="entry name" value="POTASSIUM CHANNEL, SUBFAMILY K"/>
    <property type="match status" value="1"/>
</dbReference>
<feature type="domain" description="EF-hand" evidence="10">
    <location>
        <begin position="457"/>
        <end position="492"/>
    </location>
</feature>
<dbReference type="PROSITE" id="PS00018">
    <property type="entry name" value="EF_HAND_1"/>
    <property type="match status" value="1"/>
</dbReference>